<dbReference type="Proteomes" id="UP000004892">
    <property type="component" value="Unassembled WGS sequence"/>
</dbReference>
<evidence type="ECO:0000256" key="2">
    <source>
        <dbReference type="ARBA" id="ARBA00022475"/>
    </source>
</evidence>
<dbReference type="PATRIC" id="fig|742817.3.peg.1366"/>
<proteinExistence type="predicted"/>
<evidence type="ECO:0008006" key="9">
    <source>
        <dbReference type="Google" id="ProtNLM"/>
    </source>
</evidence>
<keyword evidence="2" id="KW-1003">Cell membrane</keyword>
<feature type="transmembrane region" description="Helical" evidence="6">
    <location>
        <begin position="46"/>
        <end position="67"/>
    </location>
</feature>
<feature type="transmembrane region" description="Helical" evidence="6">
    <location>
        <begin position="127"/>
        <end position="145"/>
    </location>
</feature>
<feature type="transmembrane region" description="Helical" evidence="6">
    <location>
        <begin position="221"/>
        <end position="243"/>
    </location>
</feature>
<evidence type="ECO:0000256" key="4">
    <source>
        <dbReference type="ARBA" id="ARBA00022989"/>
    </source>
</evidence>
<feature type="transmembrane region" description="Helical" evidence="6">
    <location>
        <begin position="310"/>
        <end position="329"/>
    </location>
</feature>
<keyword evidence="4 6" id="KW-1133">Transmembrane helix</keyword>
<organism evidence="7 8">
    <name type="scientific">Odoribacter laneus YIT 12061</name>
    <dbReference type="NCBI Taxonomy" id="742817"/>
    <lineage>
        <taxon>Bacteria</taxon>
        <taxon>Pseudomonadati</taxon>
        <taxon>Bacteroidota</taxon>
        <taxon>Bacteroidia</taxon>
        <taxon>Bacteroidales</taxon>
        <taxon>Odoribacteraceae</taxon>
        <taxon>Odoribacter</taxon>
    </lineage>
</organism>
<evidence type="ECO:0000256" key="1">
    <source>
        <dbReference type="ARBA" id="ARBA00004651"/>
    </source>
</evidence>
<feature type="transmembrane region" description="Helical" evidence="6">
    <location>
        <begin position="7"/>
        <end position="26"/>
    </location>
</feature>
<sequence length="340" mass="39037">MSLIYKRIIKFFLFLGITSFLFWLVYRDQNWSDLVKALKEDVDYTWIWVAIGMGILSHICRALRWQLLTASMGYRIRLANSFMGVMIGYFANIALPRMGEFTRCGVVSKYEDIPFAKLLGTVVTERVIDMLILLGLTFVVILTQFKQIVFFLEENKGIEDKFLSLFHSGWILFVLAGLLAVCYLVWRLLRHSAFYQRLKGFGKGLKEGILTIKRVRHKGLFIFYSLFIWLLYYLMFYVCFFCFEFTSGLGPLVALTIFVLSSYGMVAPVQGGIGAWHFMVIAALLIYLPHTPGVESMSKTFALLTHGTMTLLYIVVGALCLLVMPLYNADSRKKAPKKQR</sequence>
<dbReference type="GeneID" id="98068864"/>
<evidence type="ECO:0000256" key="3">
    <source>
        <dbReference type="ARBA" id="ARBA00022692"/>
    </source>
</evidence>
<dbReference type="RefSeq" id="WP_009136434.1">
    <property type="nucleotide sequence ID" value="NZ_JH594596.1"/>
</dbReference>
<dbReference type="NCBIfam" id="TIGR00374">
    <property type="entry name" value="flippase-like domain"/>
    <property type="match status" value="1"/>
</dbReference>
<dbReference type="PANTHER" id="PTHR39087">
    <property type="entry name" value="UPF0104 MEMBRANE PROTEIN MJ1595"/>
    <property type="match status" value="1"/>
</dbReference>
<dbReference type="AlphaFoldDB" id="H1DGA0"/>
<keyword evidence="3 6" id="KW-0812">Transmembrane</keyword>
<comment type="caution">
    <text evidence="7">The sequence shown here is derived from an EMBL/GenBank/DDBJ whole genome shotgun (WGS) entry which is preliminary data.</text>
</comment>
<dbReference type="eggNOG" id="COG0392">
    <property type="taxonomic scope" value="Bacteria"/>
</dbReference>
<dbReference type="GO" id="GO:0005886">
    <property type="term" value="C:plasma membrane"/>
    <property type="evidence" value="ECO:0007669"/>
    <property type="project" value="UniProtKB-SubCell"/>
</dbReference>
<evidence type="ECO:0000256" key="6">
    <source>
        <dbReference type="SAM" id="Phobius"/>
    </source>
</evidence>
<dbReference type="PANTHER" id="PTHR39087:SF2">
    <property type="entry name" value="UPF0104 MEMBRANE PROTEIN MJ1595"/>
    <property type="match status" value="1"/>
</dbReference>
<comment type="subcellular location">
    <subcellularLocation>
        <location evidence="1">Cell membrane</location>
        <topology evidence="1">Multi-pass membrane protein</topology>
    </subcellularLocation>
</comment>
<name>H1DGA0_9BACT</name>
<gene>
    <name evidence="7" type="ORF">HMPREF9449_01286</name>
</gene>
<feature type="transmembrane region" description="Helical" evidence="6">
    <location>
        <begin position="165"/>
        <end position="189"/>
    </location>
</feature>
<keyword evidence="8" id="KW-1185">Reference proteome</keyword>
<dbReference type="HOGENOM" id="CLU_048072_0_0_10"/>
<accession>H1DGA0</accession>
<evidence type="ECO:0000313" key="7">
    <source>
        <dbReference type="EMBL" id="EHP48088.1"/>
    </source>
</evidence>
<dbReference type="Pfam" id="PF03706">
    <property type="entry name" value="LPG_synthase_TM"/>
    <property type="match status" value="1"/>
</dbReference>
<dbReference type="EMBL" id="ADMC01000019">
    <property type="protein sequence ID" value="EHP48088.1"/>
    <property type="molecule type" value="Genomic_DNA"/>
</dbReference>
<reference evidence="7 8" key="1">
    <citation type="submission" date="2012-01" db="EMBL/GenBank/DDBJ databases">
        <title>The Genome Sequence of Odoribacter laneus YIT 12061.</title>
        <authorList>
            <consortium name="The Broad Institute Genome Sequencing Platform"/>
            <person name="Earl A."/>
            <person name="Ward D."/>
            <person name="Feldgarden M."/>
            <person name="Gevers D."/>
            <person name="Morotomi M."/>
            <person name="Young S.K."/>
            <person name="Zeng Q."/>
            <person name="Gargeya S."/>
            <person name="Fitzgerald M."/>
            <person name="Haas B."/>
            <person name="Abouelleil A."/>
            <person name="Alvarado L."/>
            <person name="Arachchi H.M."/>
            <person name="Berlin A."/>
            <person name="Chapman S.B."/>
            <person name="Gearin G."/>
            <person name="Goldberg J."/>
            <person name="Griggs A."/>
            <person name="Gujja S."/>
            <person name="Hansen M."/>
            <person name="Heiman D."/>
            <person name="Howarth C."/>
            <person name="Larimer J."/>
            <person name="Lui A."/>
            <person name="MacDonald P.J.P."/>
            <person name="McCowen C."/>
            <person name="Montmayeur A."/>
            <person name="Murphy C."/>
            <person name="Neiman D."/>
            <person name="Pearson M."/>
            <person name="Priest M."/>
            <person name="Roberts A."/>
            <person name="Saif S."/>
            <person name="Shea T."/>
            <person name="Sisk P."/>
            <person name="Stolte C."/>
            <person name="Sykes S."/>
            <person name="Wortman J."/>
            <person name="Nusbaum C."/>
            <person name="Birren B."/>
        </authorList>
    </citation>
    <scope>NUCLEOTIDE SEQUENCE [LARGE SCALE GENOMIC DNA]</scope>
    <source>
        <strain evidence="7 8">YIT 12061</strain>
    </source>
</reference>
<dbReference type="InterPro" id="IPR022791">
    <property type="entry name" value="L-PG_synthase/AglD"/>
</dbReference>
<feature type="transmembrane region" description="Helical" evidence="6">
    <location>
        <begin position="249"/>
        <end position="266"/>
    </location>
</feature>
<evidence type="ECO:0000313" key="8">
    <source>
        <dbReference type="Proteomes" id="UP000004892"/>
    </source>
</evidence>
<evidence type="ECO:0000256" key="5">
    <source>
        <dbReference type="ARBA" id="ARBA00023136"/>
    </source>
</evidence>
<feature type="transmembrane region" description="Helical" evidence="6">
    <location>
        <begin position="273"/>
        <end position="290"/>
    </location>
</feature>
<dbReference type="STRING" id="742817.HMPREF9449_01286"/>
<keyword evidence="5 6" id="KW-0472">Membrane</keyword>
<protein>
    <recommendedName>
        <fullName evidence="9">TIGR00374 family protein</fullName>
    </recommendedName>
</protein>